<name>J9EDE0_WUCBA</name>
<evidence type="ECO:0000313" key="1">
    <source>
        <dbReference type="EMBL" id="EJW80198.1"/>
    </source>
</evidence>
<feature type="non-terminal residue" evidence="1">
    <location>
        <position position="1"/>
    </location>
</feature>
<dbReference type="EMBL" id="ADBV01004729">
    <property type="protein sequence ID" value="EJW80198.1"/>
    <property type="molecule type" value="Genomic_DNA"/>
</dbReference>
<proteinExistence type="predicted"/>
<evidence type="ECO:0000313" key="2">
    <source>
        <dbReference type="Proteomes" id="UP000004810"/>
    </source>
</evidence>
<sequence>VAYTPIPVIWEKPSRLDGYHGITRNANDDAPQFATCTALDDRTFVHPVGKTSLSVT</sequence>
<dbReference type="AlphaFoldDB" id="J9EDE0"/>
<organism evidence="1 2">
    <name type="scientific">Wuchereria bancrofti</name>
    <dbReference type="NCBI Taxonomy" id="6293"/>
    <lineage>
        <taxon>Eukaryota</taxon>
        <taxon>Metazoa</taxon>
        <taxon>Ecdysozoa</taxon>
        <taxon>Nematoda</taxon>
        <taxon>Chromadorea</taxon>
        <taxon>Rhabditida</taxon>
        <taxon>Spirurina</taxon>
        <taxon>Spiruromorpha</taxon>
        <taxon>Filarioidea</taxon>
        <taxon>Onchocercidae</taxon>
        <taxon>Wuchereria</taxon>
    </lineage>
</organism>
<reference evidence="2" key="1">
    <citation type="submission" date="2012-08" db="EMBL/GenBank/DDBJ databases">
        <title>The Genome Sequence of Wuchereria bancrofti.</title>
        <authorList>
            <person name="Nutman T.B."/>
            <person name="Fink D.L."/>
            <person name="Russ C."/>
            <person name="Young S."/>
            <person name="Zeng Q."/>
            <person name="Koehrsen M."/>
            <person name="Alvarado L."/>
            <person name="Berlin A."/>
            <person name="Chapman S.B."/>
            <person name="Chen Z."/>
            <person name="Freedman E."/>
            <person name="Gellesch M."/>
            <person name="Goldberg J."/>
            <person name="Griggs A."/>
            <person name="Gujja S."/>
            <person name="Heilman E.R."/>
            <person name="Heiman D."/>
            <person name="Hepburn T."/>
            <person name="Howarth C."/>
            <person name="Jen D."/>
            <person name="Larson L."/>
            <person name="Lewis B."/>
            <person name="Mehta T."/>
            <person name="Park D."/>
            <person name="Pearson M."/>
            <person name="Roberts A."/>
            <person name="Saif S."/>
            <person name="Shea T."/>
            <person name="Shenoy N."/>
            <person name="Sisk P."/>
            <person name="Stolte C."/>
            <person name="Sykes S."/>
            <person name="Walk T."/>
            <person name="White J."/>
            <person name="Yandava C."/>
            <person name="Haas B."/>
            <person name="Henn M.R."/>
            <person name="Nusbaum C."/>
            <person name="Birren B."/>
        </authorList>
    </citation>
    <scope>NUCLEOTIDE SEQUENCE [LARGE SCALE GENOMIC DNA]</scope>
    <source>
        <strain evidence="2">NA</strain>
    </source>
</reference>
<protein>
    <submittedName>
        <fullName evidence="1">Uncharacterized protein</fullName>
    </submittedName>
</protein>
<gene>
    <name evidence="1" type="ORF">WUBG_08893</name>
</gene>
<dbReference type="Proteomes" id="UP000004810">
    <property type="component" value="Unassembled WGS sequence"/>
</dbReference>
<accession>J9EDE0</accession>
<comment type="caution">
    <text evidence="1">The sequence shown here is derived from an EMBL/GenBank/DDBJ whole genome shotgun (WGS) entry which is preliminary data.</text>
</comment>